<dbReference type="Proteomes" id="UP000834106">
    <property type="component" value="Chromosome 8"/>
</dbReference>
<proteinExistence type="predicted"/>
<dbReference type="Pfam" id="PF22754">
    <property type="entry name" value="bHLH-TF_ACT-like_plant"/>
    <property type="match status" value="1"/>
</dbReference>
<dbReference type="EMBL" id="OU503043">
    <property type="protein sequence ID" value="CAI9766890.1"/>
    <property type="molecule type" value="Genomic_DNA"/>
</dbReference>
<evidence type="ECO:0000256" key="2">
    <source>
        <dbReference type="ARBA" id="ARBA00023015"/>
    </source>
</evidence>
<dbReference type="SUPFAM" id="SSF47459">
    <property type="entry name" value="HLH, helix-loop-helix DNA-binding domain"/>
    <property type="match status" value="1"/>
</dbReference>
<evidence type="ECO:0000256" key="1">
    <source>
        <dbReference type="ARBA" id="ARBA00004123"/>
    </source>
</evidence>
<evidence type="ECO:0000259" key="5">
    <source>
        <dbReference type="Pfam" id="PF22754"/>
    </source>
</evidence>
<organism evidence="6 7">
    <name type="scientific">Fraxinus pennsylvanica</name>
    <dbReference type="NCBI Taxonomy" id="56036"/>
    <lineage>
        <taxon>Eukaryota</taxon>
        <taxon>Viridiplantae</taxon>
        <taxon>Streptophyta</taxon>
        <taxon>Embryophyta</taxon>
        <taxon>Tracheophyta</taxon>
        <taxon>Spermatophyta</taxon>
        <taxon>Magnoliopsida</taxon>
        <taxon>eudicotyledons</taxon>
        <taxon>Gunneridae</taxon>
        <taxon>Pentapetalae</taxon>
        <taxon>asterids</taxon>
        <taxon>lamiids</taxon>
        <taxon>Lamiales</taxon>
        <taxon>Oleaceae</taxon>
        <taxon>Oleeae</taxon>
        <taxon>Fraxinus</taxon>
    </lineage>
</organism>
<dbReference type="GO" id="GO:0005634">
    <property type="term" value="C:nucleus"/>
    <property type="evidence" value="ECO:0007669"/>
    <property type="project" value="UniProtKB-SubCell"/>
</dbReference>
<evidence type="ECO:0000256" key="3">
    <source>
        <dbReference type="ARBA" id="ARBA00023163"/>
    </source>
</evidence>
<accession>A0AAD1ZGI9</accession>
<name>A0AAD1ZGI9_9LAMI</name>
<keyword evidence="7" id="KW-1185">Reference proteome</keyword>
<reference evidence="6" key="1">
    <citation type="submission" date="2023-05" db="EMBL/GenBank/DDBJ databases">
        <authorList>
            <person name="Huff M."/>
        </authorList>
    </citation>
    <scope>NUCLEOTIDE SEQUENCE</scope>
</reference>
<feature type="domain" description="Plant bHLH transcription factor ACT-like" evidence="5">
    <location>
        <begin position="122"/>
        <end position="187"/>
    </location>
</feature>
<dbReference type="PANTHER" id="PTHR45959:SF2">
    <property type="entry name" value="BHLH TRANSCRIPTION FACTOR"/>
    <property type="match status" value="1"/>
</dbReference>
<protein>
    <recommendedName>
        <fullName evidence="5">Plant bHLH transcription factor ACT-like domain-containing protein</fullName>
    </recommendedName>
</protein>
<evidence type="ECO:0000256" key="4">
    <source>
        <dbReference type="ARBA" id="ARBA00023242"/>
    </source>
</evidence>
<sequence length="196" mass="22077">MKNSFHQFILSEFNQSSKHRTAEEDTQKMDEASVLENAIRYSKYLQERVDILEEQARNPTVHIKKSKLVVDDEGSSSNEQQSAPSIEARVCGKHVLLRICCEKRSSSNEQQSAPSIEARVCGKHVLLRICCEKRKGVLAKILCEIEKLNLAVVNTSVVPFGSSSHDINIVAEKEREFSLAVEELVQNLNAVFHRAV</sequence>
<comment type="subcellular location">
    <subcellularLocation>
        <location evidence="1">Nucleus</location>
    </subcellularLocation>
</comment>
<dbReference type="InterPro" id="IPR036638">
    <property type="entry name" value="HLH_DNA-bd_sf"/>
</dbReference>
<evidence type="ECO:0000313" key="7">
    <source>
        <dbReference type="Proteomes" id="UP000834106"/>
    </source>
</evidence>
<dbReference type="InterPro" id="IPR052610">
    <property type="entry name" value="bHLH_transcription_regulator"/>
</dbReference>
<dbReference type="GO" id="GO:0046983">
    <property type="term" value="F:protein dimerization activity"/>
    <property type="evidence" value="ECO:0007669"/>
    <property type="project" value="InterPro"/>
</dbReference>
<dbReference type="AlphaFoldDB" id="A0AAD1ZGI9"/>
<keyword evidence="3" id="KW-0804">Transcription</keyword>
<gene>
    <name evidence="6" type="ORF">FPE_LOCUS14320</name>
</gene>
<keyword evidence="4" id="KW-0539">Nucleus</keyword>
<keyword evidence="2" id="KW-0805">Transcription regulation</keyword>
<dbReference type="PANTHER" id="PTHR45959">
    <property type="entry name" value="BHLH TRANSCRIPTION FACTOR"/>
    <property type="match status" value="1"/>
</dbReference>
<dbReference type="InterPro" id="IPR054502">
    <property type="entry name" value="bHLH-TF_ACT-like_plant"/>
</dbReference>
<evidence type="ECO:0000313" key="6">
    <source>
        <dbReference type="EMBL" id="CAI9766890.1"/>
    </source>
</evidence>